<sequence length="173" mass="19431">MAQRPNAPQPCGAAKTQRTESEAAQHWTTTFLAALADTSNVAAAARRAKIDVSTAYHRRRHDHEFERQWQVALCEGYDNLELELLYRLRTGELKNAKRASRSFDNATAFRLLAAHRESAVRERARRDHVSSAEIRAAIDRKVDELRRRVMDAKAQRDAAALSGAILPKPQSAS</sequence>
<evidence type="ECO:0000256" key="2">
    <source>
        <dbReference type="SAM" id="MobiDB-lite"/>
    </source>
</evidence>
<dbReference type="OrthoDB" id="8480631at2"/>
<comment type="caution">
    <text evidence="3">The sequence shown here is derived from an EMBL/GenBank/DDBJ whole genome shotgun (WGS) entry which is preliminary data.</text>
</comment>
<proteinExistence type="predicted"/>
<reference evidence="3 4" key="1">
    <citation type="submission" date="2019-07" db="EMBL/GenBank/DDBJ databases">
        <title>Whole genome shotgun sequence of Novosphingobium sediminis NBRC 106119.</title>
        <authorList>
            <person name="Hosoyama A."/>
            <person name="Uohara A."/>
            <person name="Ohji S."/>
            <person name="Ichikawa N."/>
        </authorList>
    </citation>
    <scope>NUCLEOTIDE SEQUENCE [LARGE SCALE GENOMIC DNA]</scope>
    <source>
        <strain evidence="3 4">NBRC 106119</strain>
    </source>
</reference>
<gene>
    <name evidence="3" type="ORF">NSE01_15390</name>
</gene>
<feature type="region of interest" description="Disordered" evidence="2">
    <location>
        <begin position="1"/>
        <end position="22"/>
    </location>
</feature>
<organism evidence="3 4">
    <name type="scientific">Novosphingobium sediminis</name>
    <dbReference type="NCBI Taxonomy" id="707214"/>
    <lineage>
        <taxon>Bacteria</taxon>
        <taxon>Pseudomonadati</taxon>
        <taxon>Pseudomonadota</taxon>
        <taxon>Alphaproteobacteria</taxon>
        <taxon>Sphingomonadales</taxon>
        <taxon>Sphingomonadaceae</taxon>
        <taxon>Novosphingobium</taxon>
    </lineage>
</organism>
<dbReference type="RefSeq" id="WP_147159045.1">
    <property type="nucleotide sequence ID" value="NZ_BJYR01000010.1"/>
</dbReference>
<keyword evidence="1" id="KW-0175">Coiled coil</keyword>
<evidence type="ECO:0000313" key="4">
    <source>
        <dbReference type="Proteomes" id="UP000321464"/>
    </source>
</evidence>
<feature type="coiled-coil region" evidence="1">
    <location>
        <begin position="135"/>
        <end position="162"/>
    </location>
</feature>
<evidence type="ECO:0000313" key="3">
    <source>
        <dbReference type="EMBL" id="GEN99706.1"/>
    </source>
</evidence>
<accession>A0A512AJ35</accession>
<dbReference type="Proteomes" id="UP000321464">
    <property type="component" value="Unassembled WGS sequence"/>
</dbReference>
<protein>
    <submittedName>
        <fullName evidence="3">Uncharacterized protein</fullName>
    </submittedName>
</protein>
<name>A0A512AJ35_9SPHN</name>
<dbReference type="AlphaFoldDB" id="A0A512AJ35"/>
<dbReference type="EMBL" id="BJYR01000010">
    <property type="protein sequence ID" value="GEN99706.1"/>
    <property type="molecule type" value="Genomic_DNA"/>
</dbReference>
<keyword evidence="4" id="KW-1185">Reference proteome</keyword>
<evidence type="ECO:0000256" key="1">
    <source>
        <dbReference type="SAM" id="Coils"/>
    </source>
</evidence>